<reference evidence="1 2" key="1">
    <citation type="submission" date="2023-06" db="EMBL/GenBank/DDBJ databases">
        <title>Identification and characterization of antibiotic-resistant Gram-negative bacteria.</title>
        <authorList>
            <person name="Cho G.-S."/>
            <person name="Lee J."/>
            <person name="Tai E."/>
            <person name="Jeong S."/>
            <person name="Kim I."/>
            <person name="Kim B.-E."/>
            <person name="Jeong M.-I."/>
            <person name="Oh K.-K."/>
            <person name="Franz C.M.A.P."/>
        </authorList>
    </citation>
    <scope>NUCLEOTIDE SEQUENCE [LARGE SCALE GENOMIC DNA]</scope>
    <source>
        <strain evidence="1 2">V106_12</strain>
    </source>
</reference>
<dbReference type="AlphaFoldDB" id="A0AAP4D0L8"/>
<protein>
    <submittedName>
        <fullName evidence="1">Uncharacterized protein</fullName>
    </submittedName>
</protein>
<gene>
    <name evidence="1" type="ORF">QQF32_06895</name>
</gene>
<comment type="caution">
    <text evidence="1">The sequence shown here is derived from an EMBL/GenBank/DDBJ whole genome shotgun (WGS) entry which is preliminary data.</text>
</comment>
<sequence>MPEANWKVFSELPGAADENFEKLCRSLIRRHYGRFGRFKQLANQPGVEFHLELTESCDLGSPPQWIGWQCKWYELENGQNLGSPRRKTIIDGIEKTRHHLPRLTHWKLWTRHTLTKQDQDWFYALEQERFPELKLELLTSEDIDDLLVGPGTLLRETYFGELVLTPELLADQHKLAVAPFKHRYQPDIHVTVEAEAEIFSYLCDQRAWAHIEKLSTNLASNSVSIASQTERLKHELKTEVELLLARAITLSELLSNFYAALHKGDFDAVHQMLVSNPLQAVRYDRLLSKLRGARSDSAPLAANLVADIHLASLVLLGLHESISVRTLAVLGAAGGGKSELSVKVTQADRVFPGGILLLGKNLHSGRGLDDLVSAFKISGRPADSFDRLVEAVDAAGQRAAKRIPIVIDGLNEAEDPRDWKDELSRADELLKDFPYVLLIVTLRNEFVDMCLPEKLPQVEHNGFQEDPEIAIRKYFDYYKIDATDAALPIEFLQHPLTLRIFCEVANPSRQHVVGVEALPDSLVSLFEAHFNKVATRVAELSSTKPRINEDDVQEVLLTIAGLLWENNARSVEFKIARTAVRDIGWDISVISALESEGILIRTVPEEGQQGIAFAYDLLAGHMIARHLLENPKLVKSLVGEEHNTLLLFHKPGSHTYAYDIFRALVGLYPKRVGKRQLWQDVSDNKLAMDALLLTVQSDPKYIGQDTVKRFARAMQESKSFAQAAFGRLRDIRSALAHPFDMDFLHEVLSAMPNTQRDLFWSEWIRQKSEQVKDDLNSLSTRWKSGDLNERETRRARWVLWTLTSTSRSLRDIATKALYEFAVRCYQRCKTDPPQRLKIDPGVNLLL</sequence>
<evidence type="ECO:0000313" key="2">
    <source>
        <dbReference type="Proteomes" id="UP001223214"/>
    </source>
</evidence>
<organism evidence="1 2">
    <name type="scientific">Lelliottia wanjuensis</name>
    <dbReference type="NCBI Taxonomy" id="3050585"/>
    <lineage>
        <taxon>Bacteria</taxon>
        <taxon>Pseudomonadati</taxon>
        <taxon>Pseudomonadota</taxon>
        <taxon>Gammaproteobacteria</taxon>
        <taxon>Enterobacterales</taxon>
        <taxon>Enterobacteriaceae</taxon>
        <taxon>Lelliottia</taxon>
    </lineage>
</organism>
<dbReference type="Proteomes" id="UP001223214">
    <property type="component" value="Unassembled WGS sequence"/>
</dbReference>
<name>A0AAP4D0L8_9ENTR</name>
<dbReference type="RefSeq" id="WP_285149200.1">
    <property type="nucleotide sequence ID" value="NZ_JASSOM010000046.1"/>
</dbReference>
<proteinExistence type="predicted"/>
<dbReference type="EMBL" id="JASSOM010000046">
    <property type="protein sequence ID" value="MDK9362919.1"/>
    <property type="molecule type" value="Genomic_DNA"/>
</dbReference>
<evidence type="ECO:0000313" key="1">
    <source>
        <dbReference type="EMBL" id="MDK9362919.1"/>
    </source>
</evidence>
<keyword evidence="2" id="KW-1185">Reference proteome</keyword>
<accession>A0AAP4D0L8</accession>